<dbReference type="AlphaFoldDB" id="A0A160F4B6"/>
<evidence type="ECO:0000313" key="3">
    <source>
        <dbReference type="Proteomes" id="UP000076865"/>
    </source>
</evidence>
<feature type="domain" description="Abortive phage infection protein C-terminal" evidence="1">
    <location>
        <begin position="154"/>
        <end position="301"/>
    </location>
</feature>
<evidence type="ECO:0000313" key="2">
    <source>
        <dbReference type="EMBL" id="ANB60503.1"/>
    </source>
</evidence>
<proteinExistence type="predicted"/>
<accession>A0A160F4B6</accession>
<dbReference type="InterPro" id="IPR018891">
    <property type="entry name" value="AIPR_C"/>
</dbReference>
<name>A0A160F4B6_9BACL</name>
<dbReference type="RefSeq" id="WP_148660347.1">
    <property type="nucleotide sequence ID" value="NZ_CP015438.1"/>
</dbReference>
<dbReference type="Pfam" id="PF10592">
    <property type="entry name" value="AIPR"/>
    <property type="match status" value="1"/>
</dbReference>
<reference evidence="2 3" key="1">
    <citation type="journal article" date="2006" name="Syst. Appl. Microbiol.">
        <title>Anoxybacillus amylolyticus sp. nov., a thermophilic amylase producing bacterium isolated from Mount Rittmann (Antarctica).</title>
        <authorList>
            <person name="Poli A."/>
            <person name="Esposito E."/>
            <person name="Lama L."/>
            <person name="Orlando P."/>
            <person name="Nicolaus G."/>
            <person name="de Appolonia F."/>
            <person name="Gambacorta A."/>
            <person name="Nicolaus B."/>
        </authorList>
    </citation>
    <scope>NUCLEOTIDE SEQUENCE [LARGE SCALE GENOMIC DNA]</scope>
    <source>
        <strain evidence="2 3">DSM 15939</strain>
    </source>
</reference>
<dbReference type="KEGG" id="aamy:GFC30_252"/>
<evidence type="ECO:0000259" key="1">
    <source>
        <dbReference type="Pfam" id="PF10592"/>
    </source>
</evidence>
<sequence length="470" mass="53751">MEYPHLLSPSDRLLGEFQKFLRGVRYLTIPRFDLFNDKVKSHQRDIELALSDANTKFMIVLVYTGQAPLSQDISTDVDAFLEEMNDTSEFARFRSLRQSNIYNMIARGSKGESIKADVVLSNWGRIETPYKAYYGQVAASDVASWWEDYYPQLFAPNIRLFLGDTDVNDGIIATLHKEPEKFWYYNNGITALCSTIKKKPIGGNSRESGIFEIEDLKIVNGAQTAGAIAKAASLYPEKVQLAMVPIRFIELEGSPPDFEKDVTKNTNTQNRIEKRDFAALDPEQERLKEELALYGITYVYKSGEIVGHGIDGFDIIDATVARACYQQGIELTVQAKREIGKLWDDIEKTPYKILFNSSVNCIELWRLVQILRIVERELKEIEQNSSGREKLCAAHGNRFITHLVYKRSRDIINSPEIYLTEDETTTIKYRTKAAFVELSKVTETDYQEAYLASLFKNVSKCKDIVEKYFT</sequence>
<keyword evidence="3" id="KW-1185">Reference proteome</keyword>
<dbReference type="Proteomes" id="UP000076865">
    <property type="component" value="Chromosome"/>
</dbReference>
<dbReference type="EMBL" id="CP015438">
    <property type="protein sequence ID" value="ANB60503.1"/>
    <property type="molecule type" value="Genomic_DNA"/>
</dbReference>
<organism evidence="2 3">
    <name type="scientific">Anoxybacteroides amylolyticum</name>
    <dbReference type="NCBI Taxonomy" id="294699"/>
    <lineage>
        <taxon>Bacteria</taxon>
        <taxon>Bacillati</taxon>
        <taxon>Bacillota</taxon>
        <taxon>Bacilli</taxon>
        <taxon>Bacillales</taxon>
        <taxon>Anoxybacillaceae</taxon>
        <taxon>Anoxybacteroides</taxon>
    </lineage>
</organism>
<gene>
    <name evidence="2" type="ORF">GFC30_252</name>
</gene>
<protein>
    <submittedName>
        <fullName evidence="2">AIPR family protein</fullName>
    </submittedName>
</protein>
<dbReference type="OrthoDB" id="9806213at2"/>
<dbReference type="PATRIC" id="fig|294699.3.peg.232"/>